<evidence type="ECO:0000313" key="2">
    <source>
        <dbReference type="EMBL" id="EFP12220.1"/>
    </source>
</evidence>
<protein>
    <submittedName>
        <fullName evidence="2">Uncharacterized protein</fullName>
    </submittedName>
</protein>
<keyword evidence="3" id="KW-1185">Reference proteome</keyword>
<dbReference type="AlphaFoldDB" id="E3MYS7"/>
<organism evidence="3">
    <name type="scientific">Caenorhabditis remanei</name>
    <name type="common">Caenorhabditis vulgaris</name>
    <dbReference type="NCBI Taxonomy" id="31234"/>
    <lineage>
        <taxon>Eukaryota</taxon>
        <taxon>Metazoa</taxon>
        <taxon>Ecdysozoa</taxon>
        <taxon>Nematoda</taxon>
        <taxon>Chromadorea</taxon>
        <taxon>Rhabditida</taxon>
        <taxon>Rhabditina</taxon>
        <taxon>Rhabditomorpha</taxon>
        <taxon>Rhabditoidea</taxon>
        <taxon>Rhabditidae</taxon>
        <taxon>Peloderinae</taxon>
        <taxon>Caenorhabditis</taxon>
    </lineage>
</organism>
<feature type="region of interest" description="Disordered" evidence="1">
    <location>
        <begin position="127"/>
        <end position="147"/>
    </location>
</feature>
<accession>E3MYS7</accession>
<proteinExistence type="predicted"/>
<sequence length="294" mass="32603">MSVTLELNSYTLVIMIAFTAQSSPSSSGFVAVTNSSQVVALPLLAPSVCSFHSFHPNPHSAPLKSTKEEKRAISLDVFLDSDKFSMIVDKKHRSIVNDVLFPELQEDVEESSWKCFGNNEDCNKDAVQVKEQPKSQKENVDEDKKKKDPVVKLTIYTPSSISTRHFKIYPSKTDEKTAQCSKDQKETAATAPPSLPFCIDTSIPPPSFLTPPTSGPSSPSPTIEKPSFVFNMGVVNAPKPGVKTAKKKLMENGDTFEMYVDTSKPKKVKIFSPEEIKKQSSLVDEWKRRIQDSL</sequence>
<dbReference type="HOGENOM" id="CLU_1054613_0_0_1"/>
<reference evidence="2" key="1">
    <citation type="submission" date="2007-07" db="EMBL/GenBank/DDBJ databases">
        <title>PCAP assembly of the Caenorhabditis remanei genome.</title>
        <authorList>
            <consortium name="The Caenorhabditis remanei Sequencing Consortium"/>
            <person name="Wilson R.K."/>
        </authorList>
    </citation>
    <scope>NUCLEOTIDE SEQUENCE [LARGE SCALE GENOMIC DNA]</scope>
    <source>
        <strain evidence="2">PB4641</strain>
    </source>
</reference>
<gene>
    <name evidence="2" type="ORF">CRE_04167</name>
</gene>
<dbReference type="InParanoid" id="E3MYS7"/>
<dbReference type="KEGG" id="crq:GCK72_003282"/>
<dbReference type="Proteomes" id="UP000008281">
    <property type="component" value="Unassembled WGS sequence"/>
</dbReference>
<feature type="compositionally biased region" description="Low complexity" evidence="1">
    <location>
        <begin position="210"/>
        <end position="222"/>
    </location>
</feature>
<name>E3MYS7_CAERE</name>
<feature type="region of interest" description="Disordered" evidence="1">
    <location>
        <begin position="172"/>
        <end position="224"/>
    </location>
</feature>
<dbReference type="CTD" id="9828186"/>
<dbReference type="EMBL" id="DS268498">
    <property type="protein sequence ID" value="EFP12220.1"/>
    <property type="molecule type" value="Genomic_DNA"/>
</dbReference>
<dbReference type="RefSeq" id="XP_003098667.2">
    <property type="nucleotide sequence ID" value="XM_003098619.2"/>
</dbReference>
<dbReference type="eggNOG" id="ENOG502TK3M">
    <property type="taxonomic scope" value="Eukaryota"/>
</dbReference>
<dbReference type="GeneID" id="9828186"/>
<feature type="compositionally biased region" description="Basic and acidic residues" evidence="1">
    <location>
        <begin position="172"/>
        <end position="186"/>
    </location>
</feature>
<evidence type="ECO:0000313" key="3">
    <source>
        <dbReference type="Proteomes" id="UP000008281"/>
    </source>
</evidence>
<evidence type="ECO:0000256" key="1">
    <source>
        <dbReference type="SAM" id="MobiDB-lite"/>
    </source>
</evidence>
<dbReference type="OMA" id="WKRRIQD"/>